<sequence>MTCALLETAPCASAILIHKLMFITGLREWFSVHPIRIPVMVNMASSSLAMGKGGKHQRKSSLCIDQANVASRNSVLMDEDWDDDDDDAHLLIIWLDAKAVLLGSI</sequence>
<dbReference type="EMBL" id="CACVBM020001268">
    <property type="protein sequence ID" value="CAA7042386.1"/>
    <property type="molecule type" value="Genomic_DNA"/>
</dbReference>
<evidence type="ECO:0000313" key="2">
    <source>
        <dbReference type="Proteomes" id="UP000467841"/>
    </source>
</evidence>
<comment type="caution">
    <text evidence="1">The sequence shown here is derived from an EMBL/GenBank/DDBJ whole genome shotgun (WGS) entry which is preliminary data.</text>
</comment>
<dbReference type="OrthoDB" id="9970435at2759"/>
<reference evidence="1" key="1">
    <citation type="submission" date="2020-01" db="EMBL/GenBank/DDBJ databases">
        <authorList>
            <person name="Mishra B."/>
        </authorList>
    </citation>
    <scope>NUCLEOTIDE SEQUENCE [LARGE SCALE GENOMIC DNA]</scope>
</reference>
<evidence type="ECO:0000313" key="1">
    <source>
        <dbReference type="EMBL" id="CAA7042386.1"/>
    </source>
</evidence>
<organism evidence="1 2">
    <name type="scientific">Microthlaspi erraticum</name>
    <dbReference type="NCBI Taxonomy" id="1685480"/>
    <lineage>
        <taxon>Eukaryota</taxon>
        <taxon>Viridiplantae</taxon>
        <taxon>Streptophyta</taxon>
        <taxon>Embryophyta</taxon>
        <taxon>Tracheophyta</taxon>
        <taxon>Spermatophyta</taxon>
        <taxon>Magnoliopsida</taxon>
        <taxon>eudicotyledons</taxon>
        <taxon>Gunneridae</taxon>
        <taxon>Pentapetalae</taxon>
        <taxon>rosids</taxon>
        <taxon>malvids</taxon>
        <taxon>Brassicales</taxon>
        <taxon>Brassicaceae</taxon>
        <taxon>Coluteocarpeae</taxon>
        <taxon>Microthlaspi</taxon>
    </lineage>
</organism>
<proteinExistence type="predicted"/>
<name>A0A6D2JSK6_9BRAS</name>
<gene>
    <name evidence="1" type="ORF">MERR_LOCUS29621</name>
</gene>
<dbReference type="AlphaFoldDB" id="A0A6D2JSK6"/>
<protein>
    <submittedName>
        <fullName evidence="1">Uncharacterized protein</fullName>
    </submittedName>
</protein>
<dbReference type="Proteomes" id="UP000467841">
    <property type="component" value="Unassembled WGS sequence"/>
</dbReference>
<keyword evidence="2" id="KW-1185">Reference proteome</keyword>
<accession>A0A6D2JSK6</accession>